<protein>
    <recommendedName>
        <fullName evidence="2">Domain of unknown function at the cortex 1 domain-containing protein</fullName>
    </recommendedName>
</protein>
<sequence>MARRAENYILSITAGPTYQDQRPIPINTPERTPITSPRLSASLAIRIQNYRGLPANSPSTSPYFSHAPHTSDLYSLEFSFTLKNEDINGNDLVFGNDFDHPIRDKLPPGFNQAFNLVKWFVDPGLYGDVYAEEPYLYGPLLSSMNVLRVGAMDDRMQERVEEVRKDRGEGESLVEGGEGDGVEERERLGVPGDAAGRKKWFLTKGRLEEFTFEKGREYENDFFNPYLDFNGGLSFAGRWTFGIDADMVDRVLPQTPRLGFNTWHHDADYQLLGWAAFTKRDDDEPLLVIVFTLVPKIQTKGNDTETPAPAPATEEKKSEDDDLD</sequence>
<feature type="region of interest" description="Disordered" evidence="1">
    <location>
        <begin position="299"/>
        <end position="324"/>
    </location>
</feature>
<reference evidence="3" key="1">
    <citation type="submission" date="2023-04" db="EMBL/GenBank/DDBJ databases">
        <title>Black Yeasts Isolated from many extreme environments.</title>
        <authorList>
            <person name="Coleine C."/>
            <person name="Stajich J.E."/>
            <person name="Selbmann L."/>
        </authorList>
    </citation>
    <scope>NUCLEOTIDE SEQUENCE</scope>
    <source>
        <strain evidence="3">CCFEE 5312</strain>
    </source>
</reference>
<keyword evidence="4" id="KW-1185">Reference proteome</keyword>
<evidence type="ECO:0000256" key="1">
    <source>
        <dbReference type="SAM" id="MobiDB-lite"/>
    </source>
</evidence>
<organism evidence="3 4">
    <name type="scientific">Extremus antarcticus</name>
    <dbReference type="NCBI Taxonomy" id="702011"/>
    <lineage>
        <taxon>Eukaryota</taxon>
        <taxon>Fungi</taxon>
        <taxon>Dikarya</taxon>
        <taxon>Ascomycota</taxon>
        <taxon>Pezizomycotina</taxon>
        <taxon>Dothideomycetes</taxon>
        <taxon>Dothideomycetidae</taxon>
        <taxon>Mycosphaerellales</taxon>
        <taxon>Extremaceae</taxon>
        <taxon>Extremus</taxon>
    </lineage>
</organism>
<evidence type="ECO:0000313" key="4">
    <source>
        <dbReference type="Proteomes" id="UP001271007"/>
    </source>
</evidence>
<comment type="caution">
    <text evidence="3">The sequence shown here is derived from an EMBL/GenBank/DDBJ whole genome shotgun (WGS) entry which is preliminary data.</text>
</comment>
<dbReference type="PANTHER" id="PTHR34826:SF2">
    <property type="entry name" value="UPF0590 PROTEIN C409.17C"/>
    <property type="match status" value="1"/>
</dbReference>
<evidence type="ECO:0000313" key="3">
    <source>
        <dbReference type="EMBL" id="KAK3048576.1"/>
    </source>
</evidence>
<name>A0AAJ0G5T3_9PEZI</name>
<feature type="domain" description="Domain of unknown function at the cortex 1" evidence="2">
    <location>
        <begin position="10"/>
        <end position="293"/>
    </location>
</feature>
<feature type="compositionally biased region" description="Basic and acidic residues" evidence="1">
    <location>
        <begin position="313"/>
        <end position="324"/>
    </location>
</feature>
<dbReference type="Pfam" id="PF08588">
    <property type="entry name" value="Duc1"/>
    <property type="match status" value="1"/>
</dbReference>
<gene>
    <name evidence="3" type="ORF">LTR09_010071</name>
</gene>
<dbReference type="AlphaFoldDB" id="A0AAJ0G5T3"/>
<feature type="region of interest" description="Disordered" evidence="1">
    <location>
        <begin position="162"/>
        <end position="185"/>
    </location>
</feature>
<dbReference type="PANTHER" id="PTHR34826">
    <property type="entry name" value="UPF0590 PROTEIN C409.17C"/>
    <property type="match status" value="1"/>
</dbReference>
<proteinExistence type="predicted"/>
<accession>A0AAJ0G5T3</accession>
<dbReference type="EMBL" id="JAWDJX010000047">
    <property type="protein sequence ID" value="KAK3048576.1"/>
    <property type="molecule type" value="Genomic_DNA"/>
</dbReference>
<dbReference type="InterPro" id="IPR013897">
    <property type="entry name" value="Duc1"/>
</dbReference>
<evidence type="ECO:0000259" key="2">
    <source>
        <dbReference type="Pfam" id="PF08588"/>
    </source>
</evidence>
<dbReference type="Proteomes" id="UP001271007">
    <property type="component" value="Unassembled WGS sequence"/>
</dbReference>